<gene>
    <name evidence="1" type="ORF">D779_3005</name>
</gene>
<reference evidence="1 2" key="1">
    <citation type="submission" date="2012-11" db="EMBL/GenBank/DDBJ databases">
        <title>Genome assembly of Thiorhodococcus sp. AK35.</title>
        <authorList>
            <person name="Nupur N."/>
            <person name="Khatri I."/>
            <person name="Subramanian S."/>
            <person name="Pinnaka A."/>
        </authorList>
    </citation>
    <scope>NUCLEOTIDE SEQUENCE [LARGE SCALE GENOMIC DNA]</scope>
    <source>
        <strain evidence="1 2">AK35</strain>
    </source>
</reference>
<dbReference type="Proteomes" id="UP000019460">
    <property type="component" value="Unassembled WGS sequence"/>
</dbReference>
<keyword evidence="2" id="KW-1185">Reference proteome</keyword>
<sequence length="44" mass="5066">MRGISSGMDVSPMPAAWFRIRERRDRFRPPPVFGDIEVGIDFTV</sequence>
<proteinExistence type="predicted"/>
<protein>
    <submittedName>
        <fullName evidence="1">Uncharacterized protein</fullName>
    </submittedName>
</protein>
<comment type="caution">
    <text evidence="1">The sequence shown here is derived from an EMBL/GenBank/DDBJ whole genome shotgun (WGS) entry which is preliminary data.</text>
</comment>
<evidence type="ECO:0000313" key="2">
    <source>
        <dbReference type="Proteomes" id="UP000019460"/>
    </source>
</evidence>
<accession>W9V3F1</accession>
<evidence type="ECO:0000313" key="1">
    <source>
        <dbReference type="EMBL" id="EXJ14043.1"/>
    </source>
</evidence>
<organism evidence="1 2">
    <name type="scientific">Imhoffiella purpurea</name>
    <dbReference type="NCBI Taxonomy" id="1249627"/>
    <lineage>
        <taxon>Bacteria</taxon>
        <taxon>Pseudomonadati</taxon>
        <taxon>Pseudomonadota</taxon>
        <taxon>Gammaproteobacteria</taxon>
        <taxon>Chromatiales</taxon>
        <taxon>Chromatiaceae</taxon>
        <taxon>Imhoffiella</taxon>
    </lineage>
</organism>
<dbReference type="AlphaFoldDB" id="W9V3F1"/>
<dbReference type="EMBL" id="AONC01000049">
    <property type="protein sequence ID" value="EXJ14043.1"/>
    <property type="molecule type" value="Genomic_DNA"/>
</dbReference>
<name>W9V3F1_9GAMM</name>